<accession>A0A7C9NV54</accession>
<organism evidence="1">
    <name type="scientific">Muribaculaceae bacterium Z82</name>
    <dbReference type="NCBI Taxonomy" id="2304548"/>
    <lineage>
        <taxon>Bacteria</taxon>
        <taxon>Pseudomonadati</taxon>
        <taxon>Bacteroidota</taxon>
        <taxon>Bacteroidia</taxon>
        <taxon>Bacteroidales</taxon>
        <taxon>Muribaculaceae</taxon>
    </lineage>
</organism>
<evidence type="ECO:0000313" key="1">
    <source>
        <dbReference type="EMBL" id="NBI34206.1"/>
    </source>
</evidence>
<dbReference type="AlphaFoldDB" id="A0A7C9NV54"/>
<dbReference type="EMBL" id="QWKH01000018">
    <property type="protein sequence ID" value="NBI34206.1"/>
    <property type="molecule type" value="Genomic_DNA"/>
</dbReference>
<protein>
    <submittedName>
        <fullName evidence="1">Uncharacterized protein</fullName>
    </submittedName>
</protein>
<sequence length="192" mass="21382">MPCAKPVIYLYPKEPCVVEVALELEGTVGMAYPAFNEERSASEGSWKVQADPDGTLSDLRVGREYGYLFWEGVGDWEPDFDRGFCIAGADTAEFLEDALRQLGLTDKEADDFITYWLPQMQGNPYNLIAFQGGAYDRTARLTVDPQPDTIIRVFMAWMRLDEPVVVEPQVLSAAPREGFAVVEWGGGEVSVE</sequence>
<reference evidence="1" key="1">
    <citation type="submission" date="2018-08" db="EMBL/GenBank/DDBJ databases">
        <title>Murine metabolic-syndrome-specific gut microbial biobank.</title>
        <authorList>
            <person name="Liu C."/>
        </authorList>
    </citation>
    <scope>NUCLEOTIDE SEQUENCE [LARGE SCALE GENOMIC DNA]</scope>
    <source>
        <strain evidence="1">Z82</strain>
    </source>
</reference>
<comment type="caution">
    <text evidence="1">The sequence shown here is derived from an EMBL/GenBank/DDBJ whole genome shotgun (WGS) entry which is preliminary data.</text>
</comment>
<name>A0A7C9NV54_9BACT</name>
<proteinExistence type="predicted"/>
<gene>
    <name evidence="1" type="ORF">D1639_04000</name>
</gene>